<dbReference type="FunFam" id="1.20.58.2170:FF:000001">
    <property type="entry name" value="Death domain-associated protein 6"/>
    <property type="match status" value="1"/>
</dbReference>
<dbReference type="GO" id="GO:0003713">
    <property type="term" value="F:transcription coactivator activity"/>
    <property type="evidence" value="ECO:0007669"/>
    <property type="project" value="TreeGrafter"/>
</dbReference>
<evidence type="ECO:0000256" key="7">
    <source>
        <dbReference type="ARBA" id="ARBA00019298"/>
    </source>
</evidence>
<evidence type="ECO:0000256" key="12">
    <source>
        <dbReference type="ARBA" id="ARBA00022553"/>
    </source>
</evidence>
<keyword evidence="15" id="KW-0156">Chromatin regulator</keyword>
<evidence type="ECO:0000256" key="19">
    <source>
        <dbReference type="ARBA" id="ARBA00023186"/>
    </source>
</evidence>
<evidence type="ECO:0000256" key="23">
    <source>
        <dbReference type="SAM" id="MobiDB-lite"/>
    </source>
</evidence>
<evidence type="ECO:0000256" key="18">
    <source>
        <dbReference type="ARBA" id="ARBA00023163"/>
    </source>
</evidence>
<feature type="region of interest" description="Disordered" evidence="23">
    <location>
        <begin position="717"/>
        <end position="740"/>
    </location>
</feature>
<gene>
    <name evidence="24" type="ORF">OFUS_LOCUS12653</name>
</gene>
<comment type="similarity">
    <text evidence="6">Belongs to the DAXX family.</text>
</comment>
<feature type="compositionally biased region" description="Basic and acidic residues" evidence="23">
    <location>
        <begin position="1023"/>
        <end position="1033"/>
    </location>
</feature>
<keyword evidence="11" id="KW-1017">Isopeptide bond</keyword>
<feature type="compositionally biased region" description="Polar residues" evidence="23">
    <location>
        <begin position="1173"/>
        <end position="1189"/>
    </location>
</feature>
<feature type="region of interest" description="Disordered" evidence="23">
    <location>
        <begin position="1163"/>
        <end position="1202"/>
    </location>
</feature>
<evidence type="ECO:0000256" key="1">
    <source>
        <dbReference type="ARBA" id="ARBA00004322"/>
    </source>
</evidence>
<proteinExistence type="inferred from homology"/>
<feature type="compositionally biased region" description="Polar residues" evidence="23">
    <location>
        <begin position="543"/>
        <end position="555"/>
    </location>
</feature>
<feature type="compositionally biased region" description="Polar residues" evidence="23">
    <location>
        <begin position="976"/>
        <end position="990"/>
    </location>
</feature>
<dbReference type="GO" id="GO:0006334">
    <property type="term" value="P:nucleosome assembly"/>
    <property type="evidence" value="ECO:0007669"/>
    <property type="project" value="TreeGrafter"/>
</dbReference>
<feature type="region of interest" description="Disordered" evidence="23">
    <location>
        <begin position="880"/>
        <end position="1045"/>
    </location>
</feature>
<feature type="region of interest" description="Disordered" evidence="23">
    <location>
        <begin position="1060"/>
        <end position="1151"/>
    </location>
</feature>
<evidence type="ECO:0000256" key="15">
    <source>
        <dbReference type="ARBA" id="ARBA00022853"/>
    </source>
</evidence>
<evidence type="ECO:0000256" key="8">
    <source>
        <dbReference type="ARBA" id="ARBA00022454"/>
    </source>
</evidence>
<keyword evidence="18" id="KW-0804">Transcription</keyword>
<keyword evidence="14" id="KW-0832">Ubl conjugation</keyword>
<dbReference type="GO" id="GO:0016605">
    <property type="term" value="C:PML body"/>
    <property type="evidence" value="ECO:0007669"/>
    <property type="project" value="UniProtKB-SubCell"/>
</dbReference>
<keyword evidence="19" id="KW-0143">Chaperone</keyword>
<feature type="compositionally biased region" description="Polar residues" evidence="23">
    <location>
        <begin position="602"/>
        <end position="621"/>
    </location>
</feature>
<dbReference type="EMBL" id="CAIIXF020000006">
    <property type="protein sequence ID" value="CAH1786837.1"/>
    <property type="molecule type" value="Genomic_DNA"/>
</dbReference>
<feature type="compositionally biased region" description="Polar residues" evidence="23">
    <location>
        <begin position="1260"/>
        <end position="1275"/>
    </location>
</feature>
<evidence type="ECO:0000256" key="4">
    <source>
        <dbReference type="ARBA" id="ARBA00004604"/>
    </source>
</evidence>
<feature type="compositionally biased region" description="Acidic residues" evidence="23">
    <location>
        <begin position="528"/>
        <end position="540"/>
    </location>
</feature>
<evidence type="ECO:0000256" key="11">
    <source>
        <dbReference type="ARBA" id="ARBA00022499"/>
    </source>
</evidence>
<dbReference type="InterPro" id="IPR046426">
    <property type="entry name" value="DAXX_histone-bd_sf"/>
</dbReference>
<dbReference type="InterPro" id="IPR031333">
    <property type="entry name" value="Daxx_N"/>
</dbReference>
<feature type="compositionally biased region" description="Basic and acidic residues" evidence="23">
    <location>
        <begin position="290"/>
        <end position="306"/>
    </location>
</feature>
<dbReference type="Proteomes" id="UP000749559">
    <property type="component" value="Unassembled WGS sequence"/>
</dbReference>
<keyword evidence="16" id="KW-0805">Transcription regulation</keyword>
<feature type="compositionally biased region" description="Acidic residues" evidence="23">
    <location>
        <begin position="958"/>
        <end position="975"/>
    </location>
</feature>
<feature type="compositionally biased region" description="Polar residues" evidence="23">
    <location>
        <begin position="1094"/>
        <end position="1110"/>
    </location>
</feature>
<comment type="caution">
    <text evidence="24">The sequence shown here is derived from an EMBL/GenBank/DDBJ whole genome shotgun (WGS) entry which is preliminary data.</text>
</comment>
<keyword evidence="12" id="KW-0597">Phosphoprotein</keyword>
<evidence type="ECO:0000256" key="22">
    <source>
        <dbReference type="ARBA" id="ARBA00029641"/>
    </source>
</evidence>
<keyword evidence="9" id="KW-0963">Cytoplasm</keyword>
<dbReference type="OrthoDB" id="7492809at2759"/>
<dbReference type="Gene3D" id="1.10.8.810">
    <property type="entry name" value="Daxx helical bundle domain"/>
    <property type="match status" value="1"/>
</dbReference>
<evidence type="ECO:0000256" key="14">
    <source>
        <dbReference type="ARBA" id="ARBA00022843"/>
    </source>
</evidence>
<dbReference type="GO" id="GO:0005737">
    <property type="term" value="C:cytoplasm"/>
    <property type="evidence" value="ECO:0007669"/>
    <property type="project" value="UniProtKB-SubCell"/>
</dbReference>
<dbReference type="GO" id="GO:0050681">
    <property type="term" value="F:nuclear androgen receptor binding"/>
    <property type="evidence" value="ECO:0007669"/>
    <property type="project" value="TreeGrafter"/>
</dbReference>
<feature type="region of interest" description="Disordered" evidence="23">
    <location>
        <begin position="177"/>
        <end position="204"/>
    </location>
</feature>
<dbReference type="GO" id="GO:0005730">
    <property type="term" value="C:nucleolus"/>
    <property type="evidence" value="ECO:0007669"/>
    <property type="project" value="UniProtKB-SubCell"/>
</dbReference>
<dbReference type="Gene3D" id="1.20.58.2170">
    <property type="match status" value="1"/>
</dbReference>
<evidence type="ECO:0000256" key="10">
    <source>
        <dbReference type="ARBA" id="ARBA00022491"/>
    </source>
</evidence>
<evidence type="ECO:0000256" key="3">
    <source>
        <dbReference type="ARBA" id="ARBA00004584"/>
    </source>
</evidence>
<dbReference type="PANTHER" id="PTHR12766">
    <property type="entry name" value="DEATH DOMAIN-ASSOCIATED PROTEIN 6 DAXX"/>
    <property type="match status" value="1"/>
</dbReference>
<feature type="compositionally biased region" description="Basic and acidic residues" evidence="23">
    <location>
        <begin position="640"/>
        <end position="663"/>
    </location>
</feature>
<feature type="region of interest" description="Disordered" evidence="23">
    <location>
        <begin position="527"/>
        <end position="691"/>
    </location>
</feature>
<dbReference type="GO" id="GO:0042393">
    <property type="term" value="F:histone binding"/>
    <property type="evidence" value="ECO:0007669"/>
    <property type="project" value="InterPro"/>
</dbReference>
<feature type="compositionally biased region" description="Acidic residues" evidence="23">
    <location>
        <begin position="1004"/>
        <end position="1022"/>
    </location>
</feature>
<feature type="region of interest" description="Disordered" evidence="23">
    <location>
        <begin position="769"/>
        <end position="793"/>
    </location>
</feature>
<evidence type="ECO:0000256" key="5">
    <source>
        <dbReference type="ARBA" id="ARBA00004642"/>
    </source>
</evidence>
<dbReference type="GO" id="GO:0042981">
    <property type="term" value="P:regulation of apoptotic process"/>
    <property type="evidence" value="ECO:0007669"/>
    <property type="project" value="TreeGrafter"/>
</dbReference>
<feature type="region of interest" description="Disordered" evidence="23">
    <location>
        <begin position="1257"/>
        <end position="1331"/>
    </location>
</feature>
<comment type="subcellular location">
    <subcellularLocation>
        <location evidence="3">Chromosome</location>
        <location evidence="3">Centromere</location>
    </subcellularLocation>
    <subcellularLocation>
        <location evidence="2">Cytoplasm</location>
    </subcellularLocation>
    <subcellularLocation>
        <location evidence="1">Nucleus</location>
        <location evidence="1">PML body</location>
    </subcellularLocation>
    <subcellularLocation>
        <location evidence="4">Nucleus</location>
        <location evidence="4">Nucleolus</location>
    </subcellularLocation>
    <subcellularLocation>
        <location evidence="5">Nucleus</location>
        <location evidence="5">Nucleoplasm</location>
    </subcellularLocation>
</comment>
<keyword evidence="20" id="KW-0539">Nucleus</keyword>
<feature type="region of interest" description="Disordered" evidence="23">
    <location>
        <begin position="216"/>
        <end position="330"/>
    </location>
</feature>
<feature type="compositionally biased region" description="Polar residues" evidence="23">
    <location>
        <begin position="947"/>
        <end position="957"/>
    </location>
</feature>
<keyword evidence="17" id="KW-0175">Coiled coil</keyword>
<evidence type="ECO:0000256" key="9">
    <source>
        <dbReference type="ARBA" id="ARBA00022490"/>
    </source>
</evidence>
<evidence type="ECO:0000256" key="6">
    <source>
        <dbReference type="ARBA" id="ARBA00008592"/>
    </source>
</evidence>
<feature type="compositionally biased region" description="Polar residues" evidence="23">
    <location>
        <begin position="564"/>
        <end position="577"/>
    </location>
</feature>
<keyword evidence="10" id="KW-0678">Repressor</keyword>
<dbReference type="InterPro" id="IPR046378">
    <property type="entry name" value="DAXX_histone-bd"/>
</dbReference>
<evidence type="ECO:0000313" key="25">
    <source>
        <dbReference type="Proteomes" id="UP000749559"/>
    </source>
</evidence>
<dbReference type="CDD" id="cd13150">
    <property type="entry name" value="DAXX_histone_binding"/>
    <property type="match status" value="1"/>
</dbReference>
<evidence type="ECO:0000256" key="13">
    <source>
        <dbReference type="ARBA" id="ARBA00022703"/>
    </source>
</evidence>
<feature type="compositionally biased region" description="Polar residues" evidence="23">
    <location>
        <begin position="670"/>
        <end position="690"/>
    </location>
</feature>
<reference evidence="24" key="1">
    <citation type="submission" date="2022-03" db="EMBL/GenBank/DDBJ databases">
        <authorList>
            <person name="Martin C."/>
        </authorList>
    </citation>
    <scope>NUCLEOTIDE SEQUENCE</scope>
</reference>
<dbReference type="GO" id="GO:0000775">
    <property type="term" value="C:chromosome, centromeric region"/>
    <property type="evidence" value="ECO:0007669"/>
    <property type="project" value="UniProtKB-SubCell"/>
</dbReference>
<evidence type="ECO:0000256" key="20">
    <source>
        <dbReference type="ARBA" id="ARBA00023242"/>
    </source>
</evidence>
<evidence type="ECO:0000256" key="16">
    <source>
        <dbReference type="ARBA" id="ARBA00023015"/>
    </source>
</evidence>
<evidence type="ECO:0000256" key="21">
    <source>
        <dbReference type="ARBA" id="ARBA00023328"/>
    </source>
</evidence>
<feature type="region of interest" description="Disordered" evidence="23">
    <location>
        <begin position="121"/>
        <end position="162"/>
    </location>
</feature>
<dbReference type="GO" id="GO:0003714">
    <property type="term" value="F:transcription corepressor activity"/>
    <property type="evidence" value="ECO:0007669"/>
    <property type="project" value="TreeGrafter"/>
</dbReference>
<dbReference type="PANTHER" id="PTHR12766:SF7">
    <property type="entry name" value="DEATH DOMAIN-ASSOCIATED PROTEIN 6"/>
    <property type="match status" value="1"/>
</dbReference>
<keyword evidence="25" id="KW-1185">Reference proteome</keyword>
<protein>
    <recommendedName>
        <fullName evidence="7">Death domain-associated protein 6</fullName>
    </recommendedName>
    <alternativeName>
        <fullName evidence="22">Daxx</fullName>
    </alternativeName>
</protein>
<name>A0A8J1TZS3_OWEFU</name>
<dbReference type="Pfam" id="PF03344">
    <property type="entry name" value="Daxx"/>
    <property type="match status" value="1"/>
</dbReference>
<evidence type="ECO:0000256" key="2">
    <source>
        <dbReference type="ARBA" id="ARBA00004496"/>
    </source>
</evidence>
<feature type="compositionally biased region" description="Polar residues" evidence="23">
    <location>
        <begin position="233"/>
        <end position="261"/>
    </location>
</feature>
<evidence type="ECO:0000256" key="17">
    <source>
        <dbReference type="ARBA" id="ARBA00023054"/>
    </source>
</evidence>
<sequence length="1331" mass="149343">MSFFTLPNLKDVSGQNQLNITTNDVETQPEDSTDKTAKAKQNLKLFNQFCSTVTPFLTGNEEMVGFLQKRFHAASDMFKASEDLQNLLNTTLMKILKDKNNVFVHIRDLNNEFKAYRGSKVHKKRRCGHGDGSGTDSSCIEASDEKKRRINGKQNGDFGLSETSDSTYISDISVSTHLKQNHSKQKDNSSRTNSPILELTPTREITNKTLHRLTIFEAEETTSDPDSKRTPKTILNGSRSDSETPQSTGASRIFNKNTSIKLHNIGAAGRKDPEEWTDPGEGCSGLADTNKPDDHEDLLNDAKVALEDDPEQSQSEGEGRRKEKKKGSAKQLKKLEDLLEKISKKIQALSEQELDFSDLDHEDSTYLQEEKLKRHFMKIWKRICQLKERSDATGRLTETKFKFEGTRYPDINKRIERFINKTRQFPDYHDIRKEIMKTNQKKGLKLGKRSIDELSKEAFIEVGNSLQSRRKDDFVKDFGCHMTDTYREFDDPALYDRDLKRKLEQNKHIGHNRLEAVISKFTYKQEVDGDSTADTDESESELPANQSGAESTNEEANGKKDSSRTPSPLSPNSQSQELPEMLVLSDDNSDKEQTGPEDKSLNSKPTPKNITSMHSDTTVIEDNNRHKSNYETPKMPRRIKVSDLKSGSPRDKSEPKPKSDKHSSPGIKPITSNDTTTPNIKSTNPMSDTTLDAKFVNPTVDTTLDVKSVNPTVDTTIDVKSVNPTDDTTLDVKSVNPTDDVESDNEITIVIDDELPEICVTPRDRTPVDIHKQNRHKRKPETIFDSQDSQESQESDIAMQENDWDLLEDPTSAEYRESSSQEILNDTTNLDSDIELEETPMDTCDAQKDSDVCIKSETSGSVHIIGVKVISNNDDVIKERKKTEKDAPSEIIRSPGKKIRKSVYKPSPSKLKLKVSKSFAERTKKIIIATQNKSAPTSDEEDPTEGKANNGNFNEAATSEDEASPNLFEDQDIDSNPESSKPLNFQNDNNVKLDTKSKQKIDASEDSEPITLEIDDEDDVNEPEVKKKEKISDESDTSLDDEIKSKMEVANVIFEEIKEKLNGVQNVDSDRLSPKSEGVSNGPNQKSTKEQSPDIFSSNSEDSQNPTSTEVQKKSRRFAKLDRPSTKKRNTGRQSIEIIDDEDEEKEVSYSEYETDFSSIIDSQSQDLISSPLKHSTPSKPFNRTTKVHNSGGKHSNPKIKTVQNSGLTNQIKTSTKNTSTTIGKFVTIDHYAASRDKIVAPLNAATNAMGSKLTKPISVATNHKNSQSQRSPQFSPGLKIESYRSLSTNDEVTVRKPKVNQPQTKSDHKPKHQPQTKSDQTKSGDIIVLD</sequence>
<keyword evidence="13" id="KW-0053">Apoptosis</keyword>
<keyword evidence="21" id="KW-0137">Centromere</keyword>
<organism evidence="24 25">
    <name type="scientific">Owenia fusiformis</name>
    <name type="common">Polychaete worm</name>
    <dbReference type="NCBI Taxonomy" id="6347"/>
    <lineage>
        <taxon>Eukaryota</taxon>
        <taxon>Metazoa</taxon>
        <taxon>Spiralia</taxon>
        <taxon>Lophotrochozoa</taxon>
        <taxon>Annelida</taxon>
        <taxon>Polychaeta</taxon>
        <taxon>Sedentaria</taxon>
        <taxon>Canalipalpata</taxon>
        <taxon>Sabellida</taxon>
        <taxon>Oweniida</taxon>
        <taxon>Oweniidae</taxon>
        <taxon>Owenia</taxon>
    </lineage>
</organism>
<feature type="compositionally biased region" description="Basic and acidic residues" evidence="23">
    <location>
        <begin position="588"/>
        <end position="601"/>
    </location>
</feature>
<dbReference type="InterPro" id="IPR038298">
    <property type="entry name" value="Daxx_N_sf"/>
</dbReference>
<feature type="compositionally biased region" description="Basic and acidic residues" evidence="23">
    <location>
        <begin position="991"/>
        <end position="1003"/>
    </location>
</feature>
<dbReference type="GO" id="GO:0006915">
    <property type="term" value="P:apoptotic process"/>
    <property type="evidence" value="ECO:0007669"/>
    <property type="project" value="UniProtKB-KW"/>
</dbReference>
<evidence type="ECO:0000313" key="24">
    <source>
        <dbReference type="EMBL" id="CAH1786837.1"/>
    </source>
</evidence>
<dbReference type="Pfam" id="PF20920">
    <property type="entry name" value="DAXX_hist_bd"/>
    <property type="match status" value="1"/>
</dbReference>
<accession>A0A8J1TZS3</accession>
<keyword evidence="8" id="KW-0158">Chromosome</keyword>